<keyword evidence="2" id="KW-1185">Reference proteome</keyword>
<reference evidence="1" key="1">
    <citation type="submission" date="2024-10" db="EMBL/GenBank/DDBJ databases">
        <title>Aeromonas and Pseudomonas from the Cagarras Archipelago, Rio de Janeiro, Brazil.</title>
        <authorList>
            <person name="Canellas A.L.B."/>
            <person name="Laport M.S."/>
        </authorList>
    </citation>
    <scope>NUCLEOTIDE SEQUENCE</scope>
    <source>
        <strain evidence="1">ACP-7</strain>
    </source>
</reference>
<proteinExistence type="predicted"/>
<dbReference type="EMBL" id="JBIUGF010000010">
    <property type="protein sequence ID" value="MFJ1337537.1"/>
    <property type="molecule type" value="Genomic_DNA"/>
</dbReference>
<evidence type="ECO:0000313" key="1">
    <source>
        <dbReference type="EMBL" id="MFJ1337537.1"/>
    </source>
</evidence>
<comment type="caution">
    <text evidence="1">The sequence shown here is derived from an EMBL/GenBank/DDBJ whole genome shotgun (WGS) entry which is preliminary data.</text>
</comment>
<evidence type="ECO:0000313" key="2">
    <source>
        <dbReference type="Proteomes" id="UP001615411"/>
    </source>
</evidence>
<dbReference type="Proteomes" id="UP001615411">
    <property type="component" value="Unassembled WGS sequence"/>
</dbReference>
<protein>
    <submittedName>
        <fullName evidence="1">NADH:flavin oxidoreductase</fullName>
    </submittedName>
</protein>
<gene>
    <name evidence="1" type="ORF">ACIKP7_05270</name>
</gene>
<name>A0ACC7LW25_9PSED</name>
<organism evidence="1 2">
    <name type="scientific">Pseudomonas caricapapayae</name>
    <dbReference type="NCBI Taxonomy" id="46678"/>
    <lineage>
        <taxon>Bacteria</taxon>
        <taxon>Pseudomonadati</taxon>
        <taxon>Pseudomonadota</taxon>
        <taxon>Gammaproteobacteria</taxon>
        <taxon>Pseudomonadales</taxon>
        <taxon>Pseudomonadaceae</taxon>
        <taxon>Pseudomonas</taxon>
    </lineage>
</organism>
<sequence length="406" mass="44075">MHTSPFSPIDIGPLTLKNRFIKAATNEGMSTQGLPSKQLVKLHAGLARGAVALTTVAYCAVSKDGRTLPNQLTLSRESLPHFKALTAAVHNEGGLVSAQITHGGCFTFIRERATRYPLSASGGFNKIGMMSGMFFKQAMSETDMRQVVEDFAQGARLAREAGFDAVEIHMGHGYLLSQFISPMYNKRRDHYGGSLENRLRFPRRVLRAVLEAVGRDLAVICKYSVTEGARAGNSAEDGAKIARMLEQEGAHLLVLSAGMNVESITTMFGSSFPKENRVQQKNPLIALAMKIQRLRDPVVEFRELYLLEHARKVRAAVKMPLAYLGGAKSLESIEQVMAEGFDLVAMGRVLLAESDYVEKLATGASKDSICTACNRCVAMMYTPGGTSCVLGRPGDAELNRQPAAAS</sequence>
<accession>A0ACC7LW25</accession>